<name>A0A5C1QS78_9SPIO</name>
<evidence type="ECO:0000256" key="1">
    <source>
        <dbReference type="ARBA" id="ARBA00023125"/>
    </source>
</evidence>
<keyword evidence="6" id="KW-1185">Reference proteome</keyword>
<evidence type="ECO:0000256" key="3">
    <source>
        <dbReference type="PIRNR" id="PIRNR002070"/>
    </source>
</evidence>
<dbReference type="PIRSF" id="PIRSF002070">
    <property type="entry name" value="SSB"/>
    <property type="match status" value="1"/>
</dbReference>
<dbReference type="InterPro" id="IPR000424">
    <property type="entry name" value="Primosome_PriB/ssb"/>
</dbReference>
<dbReference type="RefSeq" id="WP_149487501.1">
    <property type="nucleotide sequence ID" value="NZ_CP036150.1"/>
</dbReference>
<comment type="caution">
    <text evidence="2">Lacks conserved residue(s) required for the propagation of feature annotation.</text>
</comment>
<feature type="compositionally biased region" description="Acidic residues" evidence="4">
    <location>
        <begin position="120"/>
        <end position="143"/>
    </location>
</feature>
<dbReference type="GO" id="GO:0003697">
    <property type="term" value="F:single-stranded DNA binding"/>
    <property type="evidence" value="ECO:0007669"/>
    <property type="project" value="UniProtKB-UniRule"/>
</dbReference>
<accession>A0A5C1QS78</accession>
<dbReference type="OrthoDB" id="9809878at2"/>
<dbReference type="AlphaFoldDB" id="A0A5C1QS78"/>
<dbReference type="InterPro" id="IPR012340">
    <property type="entry name" value="NA-bd_OB-fold"/>
</dbReference>
<reference evidence="5 6" key="1">
    <citation type="submission" date="2019-02" db="EMBL/GenBank/DDBJ databases">
        <title>Complete Genome Sequence and Methylome Analysis of free living Spirochaetas.</title>
        <authorList>
            <person name="Fomenkov A."/>
            <person name="Dubinina G."/>
            <person name="Leshcheva N."/>
            <person name="Mikheeva N."/>
            <person name="Grabovich M."/>
            <person name="Vincze T."/>
            <person name="Roberts R.J."/>
        </authorList>
    </citation>
    <scope>NUCLEOTIDE SEQUENCE [LARGE SCALE GENOMIC DNA]</scope>
    <source>
        <strain evidence="5 6">K2</strain>
    </source>
</reference>
<evidence type="ECO:0000313" key="6">
    <source>
        <dbReference type="Proteomes" id="UP000324209"/>
    </source>
</evidence>
<sequence length="143" mass="15887">MNNLNSVILEGNLVRDPEANLTPKGTPVCKFSVASNRYYKSEGIRQSEVSYFDVEVWSKVAEACEKHLQKGRGVRVVGRLKQDRWTDEEGSSHYKVKVVGEHVEFKPQLSASAGPGSTNESEEEPLGESVEDNAEENMEEALS</sequence>
<dbReference type="KEGG" id="ock:EXM22_16100"/>
<proteinExistence type="inferred from homology"/>
<dbReference type="Proteomes" id="UP000324209">
    <property type="component" value="Chromosome"/>
</dbReference>
<dbReference type="HAMAP" id="MF_00984">
    <property type="entry name" value="SSB"/>
    <property type="match status" value="1"/>
</dbReference>
<keyword evidence="1 2" id="KW-0238">DNA-binding</keyword>
<organism evidence="5 6">
    <name type="scientific">Oceanispirochaeta crateris</name>
    <dbReference type="NCBI Taxonomy" id="2518645"/>
    <lineage>
        <taxon>Bacteria</taxon>
        <taxon>Pseudomonadati</taxon>
        <taxon>Spirochaetota</taxon>
        <taxon>Spirochaetia</taxon>
        <taxon>Spirochaetales</taxon>
        <taxon>Spirochaetaceae</taxon>
        <taxon>Oceanispirochaeta</taxon>
    </lineage>
</organism>
<dbReference type="GO" id="GO:0006260">
    <property type="term" value="P:DNA replication"/>
    <property type="evidence" value="ECO:0007669"/>
    <property type="project" value="InterPro"/>
</dbReference>
<dbReference type="PROSITE" id="PS50935">
    <property type="entry name" value="SSB"/>
    <property type="match status" value="1"/>
</dbReference>
<dbReference type="NCBIfam" id="TIGR00621">
    <property type="entry name" value="ssb"/>
    <property type="match status" value="1"/>
</dbReference>
<dbReference type="CDD" id="cd04496">
    <property type="entry name" value="SSB_OBF"/>
    <property type="match status" value="1"/>
</dbReference>
<dbReference type="PANTHER" id="PTHR10302">
    <property type="entry name" value="SINGLE-STRANDED DNA-BINDING PROTEIN"/>
    <property type="match status" value="1"/>
</dbReference>
<comment type="subunit">
    <text evidence="2">Homotetramer.</text>
</comment>
<feature type="region of interest" description="Disordered" evidence="4">
    <location>
        <begin position="106"/>
        <end position="143"/>
    </location>
</feature>
<gene>
    <name evidence="5" type="ORF">EXM22_16100</name>
</gene>
<dbReference type="InterPro" id="IPR011344">
    <property type="entry name" value="ssDNA-bd"/>
</dbReference>
<evidence type="ECO:0000256" key="2">
    <source>
        <dbReference type="HAMAP-Rule" id="MF_00984"/>
    </source>
</evidence>
<protein>
    <recommendedName>
        <fullName evidence="2 3">Single-stranded DNA-binding protein</fullName>
        <shortName evidence="2">SSB</shortName>
    </recommendedName>
</protein>
<dbReference type="Pfam" id="PF00436">
    <property type="entry name" value="SSB"/>
    <property type="match status" value="1"/>
</dbReference>
<evidence type="ECO:0000256" key="4">
    <source>
        <dbReference type="SAM" id="MobiDB-lite"/>
    </source>
</evidence>
<dbReference type="SUPFAM" id="SSF50249">
    <property type="entry name" value="Nucleic acid-binding proteins"/>
    <property type="match status" value="1"/>
</dbReference>
<dbReference type="PANTHER" id="PTHR10302:SF27">
    <property type="entry name" value="SINGLE-STRANDED DNA-BINDING PROTEIN"/>
    <property type="match status" value="1"/>
</dbReference>
<dbReference type="GO" id="GO:0009295">
    <property type="term" value="C:nucleoid"/>
    <property type="evidence" value="ECO:0007669"/>
    <property type="project" value="TreeGrafter"/>
</dbReference>
<dbReference type="Gene3D" id="2.40.50.140">
    <property type="entry name" value="Nucleic acid-binding proteins"/>
    <property type="match status" value="1"/>
</dbReference>
<dbReference type="EMBL" id="CP036150">
    <property type="protein sequence ID" value="QEN09426.1"/>
    <property type="molecule type" value="Genomic_DNA"/>
</dbReference>
<evidence type="ECO:0000313" key="5">
    <source>
        <dbReference type="EMBL" id="QEN09426.1"/>
    </source>
</evidence>